<evidence type="ECO:0000256" key="1">
    <source>
        <dbReference type="SAM" id="MobiDB-lite"/>
    </source>
</evidence>
<gene>
    <name evidence="2" type="ORF">SMAX5B_003978</name>
</gene>
<feature type="region of interest" description="Disordered" evidence="1">
    <location>
        <begin position="1"/>
        <end position="77"/>
    </location>
</feature>
<evidence type="ECO:0000313" key="2">
    <source>
        <dbReference type="EMBL" id="AWP12521.1"/>
    </source>
</evidence>
<protein>
    <submittedName>
        <fullName evidence="2">Uncharacterized protein</fullName>
    </submittedName>
</protein>
<sequence length="162" mass="17885">MRNVSIGPPTGDEEGGIGQTTDEERVDRPTDWRREGLGQTTDEQHDDRPTDWRRGAGVGRNTHEGRVNRPTNWRQGGGIRPIEFARLRLNSVEQASARTSDAGTGVGRRLAGPMLANVEDSWRQASRRPADVETSCTLGTLMLADVEVDWRLPAAEVSQLLN</sequence>
<reference evidence="2 3" key="1">
    <citation type="submission" date="2017-12" db="EMBL/GenBank/DDBJ databases">
        <title>Integrating genomic resources of turbot (Scophthalmus maximus) in depth evaluation of genetic and physical mapping variation across individuals.</title>
        <authorList>
            <person name="Martinez P."/>
        </authorList>
    </citation>
    <scope>NUCLEOTIDE SEQUENCE [LARGE SCALE GENOMIC DNA]</scope>
</reference>
<evidence type="ECO:0000313" key="3">
    <source>
        <dbReference type="Proteomes" id="UP000246464"/>
    </source>
</evidence>
<dbReference type="EMBL" id="CP026255">
    <property type="protein sequence ID" value="AWP12521.1"/>
    <property type="molecule type" value="Genomic_DNA"/>
</dbReference>
<keyword evidence="3" id="KW-1185">Reference proteome</keyword>
<accession>A0A2U9C7G8</accession>
<dbReference type="Proteomes" id="UP000246464">
    <property type="component" value="Chromosome 13"/>
</dbReference>
<proteinExistence type="predicted"/>
<dbReference type="AlphaFoldDB" id="A0A2U9C7G8"/>
<name>A0A2U9C7G8_SCOMX</name>
<feature type="compositionally biased region" description="Basic and acidic residues" evidence="1">
    <location>
        <begin position="22"/>
        <end position="54"/>
    </location>
</feature>
<organism evidence="2 3">
    <name type="scientific">Scophthalmus maximus</name>
    <name type="common">Turbot</name>
    <name type="synonym">Psetta maxima</name>
    <dbReference type="NCBI Taxonomy" id="52904"/>
    <lineage>
        <taxon>Eukaryota</taxon>
        <taxon>Metazoa</taxon>
        <taxon>Chordata</taxon>
        <taxon>Craniata</taxon>
        <taxon>Vertebrata</taxon>
        <taxon>Euteleostomi</taxon>
        <taxon>Actinopterygii</taxon>
        <taxon>Neopterygii</taxon>
        <taxon>Teleostei</taxon>
        <taxon>Neoteleostei</taxon>
        <taxon>Acanthomorphata</taxon>
        <taxon>Carangaria</taxon>
        <taxon>Pleuronectiformes</taxon>
        <taxon>Pleuronectoidei</taxon>
        <taxon>Scophthalmidae</taxon>
        <taxon>Scophthalmus</taxon>
    </lineage>
</organism>